<protein>
    <submittedName>
        <fullName evidence="1">Uncharacterized protein</fullName>
    </submittedName>
</protein>
<comment type="caution">
    <text evidence="1">The sequence shown here is derived from an EMBL/GenBank/DDBJ whole genome shotgun (WGS) entry which is preliminary data.</text>
</comment>
<gene>
    <name evidence="1" type="ORF">B6S12_05510</name>
</gene>
<evidence type="ECO:0000313" key="1">
    <source>
        <dbReference type="EMBL" id="PZT48092.1"/>
    </source>
</evidence>
<organism evidence="1 2">
    <name type="scientific">Helicobacter valdiviensis</name>
    <dbReference type="NCBI Taxonomy" id="1458358"/>
    <lineage>
        <taxon>Bacteria</taxon>
        <taxon>Pseudomonadati</taxon>
        <taxon>Campylobacterota</taxon>
        <taxon>Epsilonproteobacteria</taxon>
        <taxon>Campylobacterales</taxon>
        <taxon>Helicobacteraceae</taxon>
        <taxon>Helicobacter</taxon>
    </lineage>
</organism>
<reference evidence="1 2" key="1">
    <citation type="submission" date="2017-03" db="EMBL/GenBank/DDBJ databases">
        <title>Genomic and clinical evidence uncovers the enterohepatic species Helicobacter valdiviensis as a potential human intestinal pathogen.</title>
        <authorList>
            <person name="Fresia P."/>
            <person name="Jara R."/>
            <person name="Sierra R."/>
            <person name="Ferres I."/>
            <person name="Greif G."/>
            <person name="Iraola G."/>
            <person name="Collado L."/>
        </authorList>
    </citation>
    <scope>NUCLEOTIDE SEQUENCE [LARGE SCALE GENOMIC DNA]</scope>
    <source>
        <strain evidence="1 2">WBE14</strain>
    </source>
</reference>
<dbReference type="EMBL" id="NBIU01000013">
    <property type="protein sequence ID" value="PZT48092.1"/>
    <property type="molecule type" value="Genomic_DNA"/>
</dbReference>
<proteinExistence type="predicted"/>
<dbReference type="AlphaFoldDB" id="A0A2W6MUR9"/>
<dbReference type="Proteomes" id="UP000249746">
    <property type="component" value="Unassembled WGS sequence"/>
</dbReference>
<keyword evidence="2" id="KW-1185">Reference proteome</keyword>
<name>A0A2W6MUR9_9HELI</name>
<evidence type="ECO:0000313" key="2">
    <source>
        <dbReference type="Proteomes" id="UP000249746"/>
    </source>
</evidence>
<accession>A0A2W6MUR9</accession>
<sequence>MAIPNGDFNATGGGSARTGINSVGMWIYATSYAEFANQVIFSRNYSGTGPIRTDYFHAIIKPDGILQVTSAVTDYSTTNIATTKPYPLNEWVYIQVYQSGNLYKIGWKSASDENVQEKVFARGATLKADRFNNFLFNNPSACARVKEFFWQPGINMFELMNNYNAKAKEIFQVRQYFTLDTRLVQELINAIQGISTTLTTNDFDVYIDTNGVVYVADITIMQ</sequence>